<reference evidence="2 3" key="1">
    <citation type="submission" date="2019-05" db="EMBL/GenBank/DDBJ databases">
        <authorList>
            <person name="Lee S.D."/>
        </authorList>
    </citation>
    <scope>NUCLEOTIDE SEQUENCE [LARGE SCALE GENOMIC DNA]</scope>
    <source>
        <strain evidence="2 3">YC2-7</strain>
    </source>
</reference>
<keyword evidence="2" id="KW-0808">Transferase</keyword>
<sequence length="92" mass="10442">MATKIMHNPQQSRFEIYLDDTLAGYAEYNETPGVRNFNHTLTYPQFRGHGLAAQVVEYALDSSRADGFEIVPTCWYVNDFINARARVSPPEG</sequence>
<dbReference type="Proteomes" id="UP000535543">
    <property type="component" value="Unassembled WGS sequence"/>
</dbReference>
<reference evidence="2 3" key="2">
    <citation type="submission" date="2020-06" db="EMBL/GenBank/DDBJ databases">
        <title>Antribacter stalactiti gen. nov., sp. nov., a new member of the family Nacardiaceae isolated from a cave.</title>
        <authorList>
            <person name="Kim I.S."/>
        </authorList>
    </citation>
    <scope>NUCLEOTIDE SEQUENCE [LARGE SCALE GENOMIC DNA]</scope>
    <source>
        <strain evidence="2 3">YC2-7</strain>
    </source>
</reference>
<dbReference type="Gene3D" id="3.40.630.30">
    <property type="match status" value="1"/>
</dbReference>
<dbReference type="PROSITE" id="PS51729">
    <property type="entry name" value="GNAT_YJDJ"/>
    <property type="match status" value="1"/>
</dbReference>
<dbReference type="PANTHER" id="PTHR31435:SF9">
    <property type="entry name" value="PROTEIN NATD1"/>
    <property type="match status" value="1"/>
</dbReference>
<proteinExistence type="predicted"/>
<dbReference type="AlphaFoldDB" id="A0A848KQH8"/>
<comment type="caution">
    <text evidence="2">The sequence shown here is derived from an EMBL/GenBank/DDBJ whole genome shotgun (WGS) entry which is preliminary data.</text>
</comment>
<evidence type="ECO:0000259" key="1">
    <source>
        <dbReference type="PROSITE" id="PS51729"/>
    </source>
</evidence>
<evidence type="ECO:0000313" key="2">
    <source>
        <dbReference type="EMBL" id="NMN98852.1"/>
    </source>
</evidence>
<dbReference type="SUPFAM" id="SSF55729">
    <property type="entry name" value="Acyl-CoA N-acyltransferases (Nat)"/>
    <property type="match status" value="1"/>
</dbReference>
<dbReference type="CDD" id="cd04301">
    <property type="entry name" value="NAT_SF"/>
    <property type="match status" value="1"/>
</dbReference>
<keyword evidence="3" id="KW-1185">Reference proteome</keyword>
<dbReference type="EMBL" id="VCQU01000013">
    <property type="protein sequence ID" value="NMN98852.1"/>
    <property type="molecule type" value="Genomic_DNA"/>
</dbReference>
<protein>
    <submittedName>
        <fullName evidence="2">N-acetyltransferase</fullName>
    </submittedName>
</protein>
<dbReference type="Pfam" id="PF14542">
    <property type="entry name" value="Acetyltransf_CG"/>
    <property type="match status" value="1"/>
</dbReference>
<dbReference type="PANTHER" id="PTHR31435">
    <property type="entry name" value="PROTEIN NATD1"/>
    <property type="match status" value="1"/>
</dbReference>
<gene>
    <name evidence="2" type="ORF">FGL95_27835</name>
</gene>
<dbReference type="RefSeq" id="WP_169593594.1">
    <property type="nucleotide sequence ID" value="NZ_VCQU01000013.1"/>
</dbReference>
<organism evidence="2 3">
    <name type="scientific">Antrihabitans stalactiti</name>
    <dbReference type="NCBI Taxonomy" id="2584121"/>
    <lineage>
        <taxon>Bacteria</taxon>
        <taxon>Bacillati</taxon>
        <taxon>Actinomycetota</taxon>
        <taxon>Actinomycetes</taxon>
        <taxon>Mycobacteriales</taxon>
        <taxon>Nocardiaceae</taxon>
        <taxon>Antrihabitans</taxon>
    </lineage>
</organism>
<feature type="domain" description="N-acetyltransferase" evidence="1">
    <location>
        <begin position="6"/>
        <end position="92"/>
    </location>
</feature>
<name>A0A848KQH8_9NOCA</name>
<accession>A0A848KQH8</accession>
<dbReference type="GO" id="GO:0016740">
    <property type="term" value="F:transferase activity"/>
    <property type="evidence" value="ECO:0007669"/>
    <property type="project" value="UniProtKB-KW"/>
</dbReference>
<dbReference type="InterPro" id="IPR031165">
    <property type="entry name" value="GNAT_YJDJ"/>
</dbReference>
<dbReference type="InterPro" id="IPR045057">
    <property type="entry name" value="Gcn5-rel_NAT"/>
</dbReference>
<dbReference type="InterPro" id="IPR016181">
    <property type="entry name" value="Acyl_CoA_acyltransferase"/>
</dbReference>
<evidence type="ECO:0000313" key="3">
    <source>
        <dbReference type="Proteomes" id="UP000535543"/>
    </source>
</evidence>